<reference evidence="1" key="1">
    <citation type="submission" date="2021-02" db="EMBL/GenBank/DDBJ databases">
        <authorList>
            <person name="Dougan E. K."/>
            <person name="Rhodes N."/>
            <person name="Thang M."/>
            <person name="Chan C."/>
        </authorList>
    </citation>
    <scope>NUCLEOTIDE SEQUENCE</scope>
</reference>
<accession>A0A813CAT3</accession>
<protein>
    <submittedName>
        <fullName evidence="1">Uncharacterized protein</fullName>
    </submittedName>
</protein>
<feature type="non-terminal residue" evidence="1">
    <location>
        <position position="61"/>
    </location>
</feature>
<comment type="caution">
    <text evidence="1">The sequence shown here is derived from an EMBL/GenBank/DDBJ whole genome shotgun (WGS) entry which is preliminary data.</text>
</comment>
<keyword evidence="2" id="KW-1185">Reference proteome</keyword>
<organism evidence="1 2">
    <name type="scientific">Symbiodinium necroappetens</name>
    <dbReference type="NCBI Taxonomy" id="1628268"/>
    <lineage>
        <taxon>Eukaryota</taxon>
        <taxon>Sar</taxon>
        <taxon>Alveolata</taxon>
        <taxon>Dinophyceae</taxon>
        <taxon>Suessiales</taxon>
        <taxon>Symbiodiniaceae</taxon>
        <taxon>Symbiodinium</taxon>
    </lineage>
</organism>
<sequence length="61" mass="7100">FAFLKAFLLDKDLATITVSPYFEELSESKEKELYEELPFCLIQERYQNLPGGAKLLEDIKN</sequence>
<feature type="non-terminal residue" evidence="1">
    <location>
        <position position="1"/>
    </location>
</feature>
<evidence type="ECO:0000313" key="2">
    <source>
        <dbReference type="Proteomes" id="UP000601435"/>
    </source>
</evidence>
<name>A0A813CAT3_9DINO</name>
<evidence type="ECO:0000313" key="1">
    <source>
        <dbReference type="EMBL" id="CAE7939647.1"/>
    </source>
</evidence>
<dbReference type="EMBL" id="CAJNJA010089270">
    <property type="protein sequence ID" value="CAE7939647.1"/>
    <property type="molecule type" value="Genomic_DNA"/>
</dbReference>
<proteinExistence type="predicted"/>
<dbReference type="AlphaFoldDB" id="A0A813CAT3"/>
<dbReference type="Proteomes" id="UP000601435">
    <property type="component" value="Unassembled WGS sequence"/>
</dbReference>
<gene>
    <name evidence="1" type="ORF">SNEC2469_LOCUS33588</name>
</gene>